<dbReference type="InterPro" id="IPR051159">
    <property type="entry name" value="Hexapeptide_acetyltransf"/>
</dbReference>
<gene>
    <name evidence="5" type="ORF">Oscil6304_0992</name>
</gene>
<dbReference type="AlphaFoldDB" id="K9TF15"/>
<evidence type="ECO:0000313" key="5">
    <source>
        <dbReference type="EMBL" id="AFY80721.1"/>
    </source>
</evidence>
<proteinExistence type="inferred from homology"/>
<feature type="transmembrane region" description="Helical" evidence="4">
    <location>
        <begin position="51"/>
        <end position="70"/>
    </location>
</feature>
<dbReference type="PATRIC" id="fig|56110.3.peg.1199"/>
<dbReference type="Pfam" id="PF00132">
    <property type="entry name" value="Hexapep"/>
    <property type="match status" value="1"/>
</dbReference>
<dbReference type="EMBL" id="CP003607">
    <property type="protein sequence ID" value="AFY80721.1"/>
    <property type="molecule type" value="Genomic_DNA"/>
</dbReference>
<keyword evidence="4" id="KW-0472">Membrane</keyword>
<dbReference type="GO" id="GO:0008374">
    <property type="term" value="F:O-acyltransferase activity"/>
    <property type="evidence" value="ECO:0007669"/>
    <property type="project" value="TreeGrafter"/>
</dbReference>
<organism evidence="5 6">
    <name type="scientific">Oscillatoria acuminata PCC 6304</name>
    <dbReference type="NCBI Taxonomy" id="56110"/>
    <lineage>
        <taxon>Bacteria</taxon>
        <taxon>Bacillati</taxon>
        <taxon>Cyanobacteriota</taxon>
        <taxon>Cyanophyceae</taxon>
        <taxon>Oscillatoriophycideae</taxon>
        <taxon>Oscillatoriales</taxon>
        <taxon>Oscillatoriaceae</taxon>
        <taxon>Oscillatoria</taxon>
    </lineage>
</organism>
<evidence type="ECO:0000256" key="2">
    <source>
        <dbReference type="ARBA" id="ARBA00022679"/>
    </source>
</evidence>
<dbReference type="SUPFAM" id="SSF51161">
    <property type="entry name" value="Trimeric LpxA-like enzymes"/>
    <property type="match status" value="1"/>
</dbReference>
<dbReference type="eggNOG" id="COG0110">
    <property type="taxonomic scope" value="Bacteria"/>
</dbReference>
<dbReference type="GO" id="GO:0043886">
    <property type="term" value="F:structural constituent of carboxysome shell"/>
    <property type="evidence" value="ECO:0007669"/>
    <property type="project" value="UniProtKB-ARBA"/>
</dbReference>
<dbReference type="STRING" id="56110.Oscil6304_0992"/>
<dbReference type="HOGENOM" id="CLU_051638_7_2_3"/>
<dbReference type="InterPro" id="IPR001451">
    <property type="entry name" value="Hexapep"/>
</dbReference>
<protein>
    <submittedName>
        <fullName evidence="5">Acetyltransferase (Isoleucine patch superfamily)</fullName>
    </submittedName>
</protein>
<keyword evidence="6" id="KW-1185">Reference proteome</keyword>
<keyword evidence="2 5" id="KW-0808">Transferase</keyword>
<dbReference type="PANTHER" id="PTHR23416">
    <property type="entry name" value="SIALIC ACID SYNTHASE-RELATED"/>
    <property type="match status" value="1"/>
</dbReference>
<dbReference type="NCBIfam" id="NF007797">
    <property type="entry name" value="PRK10502.1"/>
    <property type="match status" value="1"/>
</dbReference>
<feature type="region of interest" description="Disordered" evidence="3">
    <location>
        <begin position="1"/>
        <end position="25"/>
    </location>
</feature>
<dbReference type="GO" id="GO:0031470">
    <property type="term" value="C:carboxysome"/>
    <property type="evidence" value="ECO:0007669"/>
    <property type="project" value="UniProtKB-ARBA"/>
</dbReference>
<sequence length="219" mass="24362">MSDSLNPPNSDPSPLPSKTPTAPDPVMDAPSLIDLRRYDQSWFDRGKSGGFILLWWLVQGVAFPLSPHFAHGFRRWLLRRFGAEIGTGVLIRPRARFTYPWKIAVGDYSWIGDDVVLYSLDRIRIGQHCVISQRSYLCTGSHRLDDPTFNLETAPVEIGNGVWVAADCFIAPGVKIGSNAAIGARSNVFSNMPEGQICFGSPCRPRYARKVEEKPSLVE</sequence>
<dbReference type="Proteomes" id="UP000010367">
    <property type="component" value="Chromosome"/>
</dbReference>
<dbReference type="NCBIfam" id="NF038307">
    <property type="entry name" value="EPS_acetyl_HpsU"/>
    <property type="match status" value="1"/>
</dbReference>
<dbReference type="CDD" id="cd05825">
    <property type="entry name" value="LbH_wcaF_like"/>
    <property type="match status" value="1"/>
</dbReference>
<dbReference type="Gene3D" id="2.160.10.10">
    <property type="entry name" value="Hexapeptide repeat proteins"/>
    <property type="match status" value="1"/>
</dbReference>
<evidence type="ECO:0000256" key="1">
    <source>
        <dbReference type="ARBA" id="ARBA00007274"/>
    </source>
</evidence>
<evidence type="ECO:0000313" key="6">
    <source>
        <dbReference type="Proteomes" id="UP000010367"/>
    </source>
</evidence>
<dbReference type="GO" id="GO:0005829">
    <property type="term" value="C:cytosol"/>
    <property type="evidence" value="ECO:0007669"/>
    <property type="project" value="TreeGrafter"/>
</dbReference>
<name>K9TF15_9CYAN</name>
<evidence type="ECO:0000256" key="4">
    <source>
        <dbReference type="SAM" id="Phobius"/>
    </source>
</evidence>
<accession>K9TF15</accession>
<dbReference type="PANTHER" id="PTHR23416:SF23">
    <property type="entry name" value="ACETYLTRANSFERASE C18B11.09C-RELATED"/>
    <property type="match status" value="1"/>
</dbReference>
<keyword evidence="4" id="KW-1133">Transmembrane helix</keyword>
<evidence type="ECO:0000256" key="3">
    <source>
        <dbReference type="SAM" id="MobiDB-lite"/>
    </source>
</evidence>
<reference evidence="5 6" key="1">
    <citation type="submission" date="2012-06" db="EMBL/GenBank/DDBJ databases">
        <title>Finished chromosome of genome of Oscillatoria acuminata PCC 6304.</title>
        <authorList>
            <consortium name="US DOE Joint Genome Institute"/>
            <person name="Gugger M."/>
            <person name="Coursin T."/>
            <person name="Rippka R."/>
            <person name="Tandeau De Marsac N."/>
            <person name="Huntemann M."/>
            <person name="Wei C.-L."/>
            <person name="Han J."/>
            <person name="Detter J.C."/>
            <person name="Han C."/>
            <person name="Tapia R."/>
            <person name="Davenport K."/>
            <person name="Daligault H."/>
            <person name="Erkkila T."/>
            <person name="Gu W."/>
            <person name="Munk A.C.C."/>
            <person name="Teshima H."/>
            <person name="Xu Y."/>
            <person name="Chain P."/>
            <person name="Chen A."/>
            <person name="Krypides N."/>
            <person name="Mavromatis K."/>
            <person name="Markowitz V."/>
            <person name="Szeto E."/>
            <person name="Ivanova N."/>
            <person name="Mikhailova N."/>
            <person name="Ovchinnikova G."/>
            <person name="Pagani I."/>
            <person name="Pati A."/>
            <person name="Goodwin L."/>
            <person name="Peters L."/>
            <person name="Pitluck S."/>
            <person name="Woyke T."/>
            <person name="Kerfeld C."/>
        </authorList>
    </citation>
    <scope>NUCLEOTIDE SEQUENCE [LARGE SCALE GENOMIC DNA]</scope>
    <source>
        <strain evidence="5 6">PCC 6304</strain>
    </source>
</reference>
<comment type="similarity">
    <text evidence="1">Belongs to the transferase hexapeptide repeat family.</text>
</comment>
<dbReference type="KEGG" id="oac:Oscil6304_0992"/>
<keyword evidence="4" id="KW-0812">Transmembrane</keyword>
<dbReference type="InterPro" id="IPR011004">
    <property type="entry name" value="Trimer_LpxA-like_sf"/>
</dbReference>
<dbReference type="InParanoid" id="K9TF15"/>